<protein>
    <submittedName>
        <fullName evidence="1">Uncharacterized protein</fullName>
    </submittedName>
</protein>
<reference evidence="1 2" key="1">
    <citation type="submission" date="2021-01" db="EMBL/GenBank/DDBJ databases">
        <title>Genomic Encyclopedia of Type Strains, Phase IV (KMG-IV): sequencing the most valuable type-strain genomes for metagenomic binning, comparative biology and taxonomic classification.</title>
        <authorList>
            <person name="Goeker M."/>
        </authorList>
    </citation>
    <scope>NUCLEOTIDE SEQUENCE [LARGE SCALE GENOMIC DNA]</scope>
    <source>
        <strain evidence="1 2">DSM 105453</strain>
    </source>
</reference>
<organism evidence="1 2">
    <name type="scientific">Siminovitchia thermophila</name>
    <dbReference type="NCBI Taxonomy" id="1245522"/>
    <lineage>
        <taxon>Bacteria</taxon>
        <taxon>Bacillati</taxon>
        <taxon>Bacillota</taxon>
        <taxon>Bacilli</taxon>
        <taxon>Bacillales</taxon>
        <taxon>Bacillaceae</taxon>
        <taxon>Siminovitchia</taxon>
    </lineage>
</organism>
<comment type="caution">
    <text evidence="1">The sequence shown here is derived from an EMBL/GenBank/DDBJ whole genome shotgun (WGS) entry which is preliminary data.</text>
</comment>
<sequence>MISRGFILTIFTNMNQLSTYVPAPSQEKLKQERSQKELGSIHQRDWLVFSLSFDDQAVSAWLGMMN</sequence>
<gene>
    <name evidence="1" type="ORF">JOC94_002996</name>
</gene>
<keyword evidence="2" id="KW-1185">Reference proteome</keyword>
<dbReference type="Proteomes" id="UP000823485">
    <property type="component" value="Unassembled WGS sequence"/>
</dbReference>
<proteinExistence type="predicted"/>
<evidence type="ECO:0000313" key="2">
    <source>
        <dbReference type="Proteomes" id="UP000823485"/>
    </source>
</evidence>
<name>A0ABS2R9C0_9BACI</name>
<dbReference type="RefSeq" id="WP_205179654.1">
    <property type="nucleotide sequence ID" value="NZ_JAFBFH010000020.1"/>
</dbReference>
<evidence type="ECO:0000313" key="1">
    <source>
        <dbReference type="EMBL" id="MBM7715985.1"/>
    </source>
</evidence>
<dbReference type="EMBL" id="JAFBFH010000020">
    <property type="protein sequence ID" value="MBM7715985.1"/>
    <property type="molecule type" value="Genomic_DNA"/>
</dbReference>
<accession>A0ABS2R9C0</accession>